<dbReference type="Proteomes" id="UP000000745">
    <property type="component" value="Chromosome"/>
</dbReference>
<keyword evidence="1 4" id="KW-0479">Metal-binding</keyword>
<dbReference type="Gene3D" id="3.90.180.10">
    <property type="entry name" value="Medium-chain alcohol dehydrogenases, catalytic domain"/>
    <property type="match status" value="1"/>
</dbReference>
<dbReference type="GO" id="GO:0016491">
    <property type="term" value="F:oxidoreductase activity"/>
    <property type="evidence" value="ECO:0007669"/>
    <property type="project" value="UniProtKB-KW"/>
</dbReference>
<dbReference type="SUPFAM" id="SSF50129">
    <property type="entry name" value="GroES-like"/>
    <property type="match status" value="1"/>
</dbReference>
<proteinExistence type="inferred from homology"/>
<dbReference type="InterPro" id="IPR002328">
    <property type="entry name" value="ADH_Zn_CS"/>
</dbReference>
<evidence type="ECO:0000259" key="5">
    <source>
        <dbReference type="Pfam" id="PF00107"/>
    </source>
</evidence>
<dbReference type="Pfam" id="PF00107">
    <property type="entry name" value="ADH_zinc_N"/>
    <property type="match status" value="1"/>
</dbReference>
<keyword evidence="2 4" id="KW-0862">Zinc</keyword>
<dbReference type="KEGG" id="efe:EFER_1526"/>
<dbReference type="InterPro" id="IPR013154">
    <property type="entry name" value="ADH-like_N"/>
</dbReference>
<protein>
    <submittedName>
        <fullName evidence="7">Dehydrogenase, starvation-sensing protein with NAD(P)-binding and GroES domains</fullName>
    </submittedName>
</protein>
<evidence type="ECO:0000256" key="2">
    <source>
        <dbReference type="ARBA" id="ARBA00022833"/>
    </source>
</evidence>
<dbReference type="Pfam" id="PF08240">
    <property type="entry name" value="ADH_N"/>
    <property type="match status" value="1"/>
</dbReference>
<keyword evidence="8" id="KW-1185">Reference proteome</keyword>
<name>B7LRA3_ESCF3</name>
<feature type="domain" description="Alcohol dehydrogenase-like C-terminal" evidence="5">
    <location>
        <begin position="181"/>
        <end position="304"/>
    </location>
</feature>
<evidence type="ECO:0000256" key="3">
    <source>
        <dbReference type="ARBA" id="ARBA00023002"/>
    </source>
</evidence>
<evidence type="ECO:0000313" key="7">
    <source>
        <dbReference type="EMBL" id="CAQ89045.1"/>
    </source>
</evidence>
<dbReference type="InterPro" id="IPR013149">
    <property type="entry name" value="ADH-like_C"/>
</dbReference>
<evidence type="ECO:0000259" key="6">
    <source>
        <dbReference type="Pfam" id="PF08240"/>
    </source>
</evidence>
<dbReference type="InterPro" id="IPR050129">
    <property type="entry name" value="Zn_alcohol_dh"/>
</dbReference>
<accession>B7LRA3</accession>
<evidence type="ECO:0000313" key="8">
    <source>
        <dbReference type="Proteomes" id="UP000000745"/>
    </source>
</evidence>
<dbReference type="CDD" id="cd08261">
    <property type="entry name" value="Zn_ADH7"/>
    <property type="match status" value="1"/>
</dbReference>
<evidence type="ECO:0000256" key="1">
    <source>
        <dbReference type="ARBA" id="ARBA00022723"/>
    </source>
</evidence>
<dbReference type="GO" id="GO:0008270">
    <property type="term" value="F:zinc ion binding"/>
    <property type="evidence" value="ECO:0007669"/>
    <property type="project" value="InterPro"/>
</dbReference>
<keyword evidence="3" id="KW-0560">Oxidoreductase</keyword>
<dbReference type="PANTHER" id="PTHR43401:SF2">
    <property type="entry name" value="L-THREONINE 3-DEHYDROGENASE"/>
    <property type="match status" value="1"/>
</dbReference>
<feature type="domain" description="Alcohol dehydrogenase-like N-terminal" evidence="6">
    <location>
        <begin position="32"/>
        <end position="141"/>
    </location>
</feature>
<dbReference type="PROSITE" id="PS00059">
    <property type="entry name" value="ADH_ZINC"/>
    <property type="match status" value="1"/>
</dbReference>
<sequence length="347" mass="38213">MELVRKTMMVSVVVEKPGQMCLVESVKSEPKADEVCVKVEYAGICGSDLHIYHGANPFAVYPRIVGHEFVGTIIQVGENIDPLRIGERVVVDPVISCGHCYPCSIGRPNVCESLNVLGVHRDGGFTEYTCVPATNAYPVPEDIPANIAVTIEPYAVAANVTNRTGVYPTDIALVYGAGPAGMTIIDVLRNVWQIPVIVVDQREDRLESARRCGATYTFNNRNGSLREYLASEKITPTLIIDAVCHPSILEEAVTLISSAGRIGLLGFSATPSAIAQQELTRRELTLYSSRLNCRMFPTVIEWMQHNLIHPENIISHVFDIHHVDEAFKLIESQQEGLCKVLLKFPES</sequence>
<dbReference type="SUPFAM" id="SSF51735">
    <property type="entry name" value="NAD(P)-binding Rossmann-fold domains"/>
    <property type="match status" value="1"/>
</dbReference>
<dbReference type="InterPro" id="IPR011032">
    <property type="entry name" value="GroES-like_sf"/>
</dbReference>
<dbReference type="InterPro" id="IPR036291">
    <property type="entry name" value="NAD(P)-bd_dom_sf"/>
</dbReference>
<dbReference type="AlphaFoldDB" id="B7LRA3"/>
<dbReference type="EMBL" id="CU928158">
    <property type="protein sequence ID" value="CAQ89045.1"/>
    <property type="molecule type" value="Genomic_DNA"/>
</dbReference>
<dbReference type="PANTHER" id="PTHR43401">
    <property type="entry name" value="L-THREONINE 3-DEHYDROGENASE"/>
    <property type="match status" value="1"/>
</dbReference>
<dbReference type="Gene3D" id="3.40.50.720">
    <property type="entry name" value="NAD(P)-binding Rossmann-like Domain"/>
    <property type="match status" value="1"/>
</dbReference>
<gene>
    <name evidence="7" type="primary">rspB</name>
    <name evidence="7" type="ordered locus">EFER_1526</name>
</gene>
<organism evidence="7 8">
    <name type="scientific">Escherichia fergusonii (strain ATCC 35469 / DSM 13698 / CCUG 18766 / IAM 14443 / JCM 21226 / LMG 7866 / NBRC 102419 / NCTC 12128 / CDC 0568-73)</name>
    <dbReference type="NCBI Taxonomy" id="585054"/>
    <lineage>
        <taxon>Bacteria</taxon>
        <taxon>Pseudomonadati</taxon>
        <taxon>Pseudomonadota</taxon>
        <taxon>Gammaproteobacteria</taxon>
        <taxon>Enterobacterales</taxon>
        <taxon>Enterobacteriaceae</taxon>
        <taxon>Escherichia</taxon>
    </lineage>
</organism>
<dbReference type="HOGENOM" id="CLU_026673_11_0_6"/>
<reference evidence="8" key="1">
    <citation type="journal article" date="2009" name="PLoS Genet.">
        <title>Organised genome dynamics in the Escherichia coli species results in highly diverse adaptive paths.</title>
        <authorList>
            <person name="Touchon M."/>
            <person name="Hoede C."/>
            <person name="Tenaillon O."/>
            <person name="Barbe V."/>
            <person name="Baeriswyl S."/>
            <person name="Bidet P."/>
            <person name="Bingen E."/>
            <person name="Bonacorsi S."/>
            <person name="Bouchier C."/>
            <person name="Bouvet O."/>
            <person name="Calteau A."/>
            <person name="Chiapello H."/>
            <person name="Clermont O."/>
            <person name="Cruveiller S."/>
            <person name="Danchin A."/>
            <person name="Diard M."/>
            <person name="Dossat C."/>
            <person name="Karoui M.E."/>
            <person name="Frapy E."/>
            <person name="Garry L."/>
            <person name="Ghigo J.M."/>
            <person name="Gilles A.M."/>
            <person name="Johnson J."/>
            <person name="Le Bouguenec C."/>
            <person name="Lescat M."/>
            <person name="Mangenot S."/>
            <person name="Martinez-Jehanne V."/>
            <person name="Matic I."/>
            <person name="Nassif X."/>
            <person name="Oztas S."/>
            <person name="Petit M.A."/>
            <person name="Pichon C."/>
            <person name="Rouy Z."/>
            <person name="Ruf C.S."/>
            <person name="Schneider D."/>
            <person name="Tourret J."/>
            <person name="Vacherie B."/>
            <person name="Vallenet D."/>
            <person name="Medigue C."/>
            <person name="Rocha E.P.C."/>
            <person name="Denamur E."/>
        </authorList>
    </citation>
    <scope>NUCLEOTIDE SEQUENCE [LARGE SCALE GENOMIC DNA]</scope>
    <source>
        <strain evidence="8">ATCC 35469 / DSM 13698 / BCRC 15582 / CCUG 18766 / IAM 14443 / JCM 21226 / LMG 7866 / NBRC 102419 / NCTC 12128 / CDC 0568-73</strain>
    </source>
</reference>
<dbReference type="NCBIfam" id="NF007489">
    <property type="entry name" value="PRK10083.1"/>
    <property type="match status" value="1"/>
</dbReference>
<evidence type="ECO:0000256" key="4">
    <source>
        <dbReference type="RuleBase" id="RU361277"/>
    </source>
</evidence>
<comment type="similarity">
    <text evidence="4">Belongs to the zinc-containing alcohol dehydrogenase family.</text>
</comment>
<comment type="cofactor">
    <cofactor evidence="4">
        <name>Zn(2+)</name>
        <dbReference type="ChEBI" id="CHEBI:29105"/>
    </cofactor>
</comment>